<dbReference type="PANTHER" id="PTHR30336">
    <property type="entry name" value="INNER MEMBRANE PROTEIN, PROBABLE PERMEASE"/>
    <property type="match status" value="1"/>
</dbReference>
<name>A0A4U8QCW8_9FIRM</name>
<proteinExistence type="predicted"/>
<organism evidence="2 3">
    <name type="scientific">Robinsoniella peoriensis</name>
    <dbReference type="NCBI Taxonomy" id="180332"/>
    <lineage>
        <taxon>Bacteria</taxon>
        <taxon>Bacillati</taxon>
        <taxon>Bacillota</taxon>
        <taxon>Clostridia</taxon>
        <taxon>Lachnospirales</taxon>
        <taxon>Lachnospiraceae</taxon>
        <taxon>Robinsoniella</taxon>
    </lineage>
</organism>
<reference evidence="2 3" key="1">
    <citation type="journal article" date="2019" name="Anaerobe">
        <title>Detection of Robinsoniella peoriensis in multiple bone samples of a trauma patient.</title>
        <authorList>
            <person name="Schrottner P."/>
            <person name="Hartwich K."/>
            <person name="Bunk B."/>
            <person name="Schober I."/>
            <person name="Helbig S."/>
            <person name="Rudolph W.W."/>
            <person name="Gunzer F."/>
        </authorList>
    </citation>
    <scope>NUCLEOTIDE SEQUENCE [LARGE SCALE GENOMIC DNA]</scope>
    <source>
        <strain evidence="2 3">DSM 106044</strain>
    </source>
</reference>
<protein>
    <recommendedName>
        <fullName evidence="1">DUF218 domain-containing protein</fullName>
    </recommendedName>
</protein>
<keyword evidence="3" id="KW-1185">Reference proteome</keyword>
<dbReference type="GO" id="GO:0005886">
    <property type="term" value="C:plasma membrane"/>
    <property type="evidence" value="ECO:0007669"/>
    <property type="project" value="TreeGrafter"/>
</dbReference>
<dbReference type="PANTHER" id="PTHR30336:SF4">
    <property type="entry name" value="ENVELOPE BIOGENESIS FACTOR ELYC"/>
    <property type="match status" value="1"/>
</dbReference>
<sequence length="199" mass="22867">MKHFYDDITEFIFVENDPAPSDMIFIPGGSYGEIALHAADLYKGGYADRIMVSGKFSVLKGKFAGVDSPLDYCGMDFQTESQFLSKVLQDAGVPAVSIYMEEEATFTYENAIYCRKLAEKLGLQINKAIISCQAYHARRCLMYYQLLFPETVFYVCPAETRGINRNNWFMEEKKIDQVLEEVERCGRQFHKIMHDLIDK</sequence>
<dbReference type="AlphaFoldDB" id="A0A4U8QCW8"/>
<dbReference type="RefSeq" id="WP_243132968.1">
    <property type="nucleotide sequence ID" value="NZ_QGQD01000005.1"/>
</dbReference>
<dbReference type="Proteomes" id="UP000306509">
    <property type="component" value="Unassembled WGS sequence"/>
</dbReference>
<evidence type="ECO:0000313" key="3">
    <source>
        <dbReference type="Proteomes" id="UP000306509"/>
    </source>
</evidence>
<evidence type="ECO:0000313" key="2">
    <source>
        <dbReference type="EMBL" id="TLD02891.1"/>
    </source>
</evidence>
<dbReference type="CDD" id="cd06259">
    <property type="entry name" value="YdcF-like"/>
    <property type="match status" value="1"/>
</dbReference>
<accession>A0A4U8QCW8</accession>
<dbReference type="GO" id="GO:0043164">
    <property type="term" value="P:Gram-negative-bacterium-type cell wall biogenesis"/>
    <property type="evidence" value="ECO:0007669"/>
    <property type="project" value="TreeGrafter"/>
</dbReference>
<dbReference type="Gene3D" id="3.40.50.620">
    <property type="entry name" value="HUPs"/>
    <property type="match status" value="1"/>
</dbReference>
<dbReference type="STRING" id="180332.GCA_000797495_03485"/>
<dbReference type="GO" id="GO:0000270">
    <property type="term" value="P:peptidoglycan metabolic process"/>
    <property type="evidence" value="ECO:0007669"/>
    <property type="project" value="TreeGrafter"/>
</dbReference>
<evidence type="ECO:0000259" key="1">
    <source>
        <dbReference type="Pfam" id="PF02698"/>
    </source>
</evidence>
<dbReference type="EMBL" id="QGQD01000005">
    <property type="protein sequence ID" value="TLD02891.1"/>
    <property type="molecule type" value="Genomic_DNA"/>
</dbReference>
<feature type="domain" description="DUF218" evidence="1">
    <location>
        <begin position="22"/>
        <end position="171"/>
    </location>
</feature>
<gene>
    <name evidence="2" type="ORF">DSM106044_00178</name>
</gene>
<comment type="caution">
    <text evidence="2">The sequence shown here is derived from an EMBL/GenBank/DDBJ whole genome shotgun (WGS) entry which is preliminary data.</text>
</comment>
<dbReference type="InterPro" id="IPR051599">
    <property type="entry name" value="Cell_Envelope_Assoc"/>
</dbReference>
<dbReference type="InterPro" id="IPR003848">
    <property type="entry name" value="DUF218"/>
</dbReference>
<dbReference type="InterPro" id="IPR014729">
    <property type="entry name" value="Rossmann-like_a/b/a_fold"/>
</dbReference>
<dbReference type="Pfam" id="PF02698">
    <property type="entry name" value="DUF218"/>
    <property type="match status" value="1"/>
</dbReference>